<evidence type="ECO:0000313" key="4">
    <source>
        <dbReference type="Proteomes" id="UP000011087"/>
    </source>
</evidence>
<evidence type="ECO:0000313" key="2">
    <source>
        <dbReference type="EMBL" id="EKX38826.1"/>
    </source>
</evidence>
<evidence type="ECO:0000256" key="1">
    <source>
        <dbReference type="SAM" id="MobiDB-lite"/>
    </source>
</evidence>
<dbReference type="EMBL" id="JH993045">
    <property type="protein sequence ID" value="EKX38826.1"/>
    <property type="molecule type" value="Genomic_DNA"/>
</dbReference>
<organism evidence="2">
    <name type="scientific">Guillardia theta (strain CCMP2712)</name>
    <name type="common">Cryptophyte</name>
    <dbReference type="NCBI Taxonomy" id="905079"/>
    <lineage>
        <taxon>Eukaryota</taxon>
        <taxon>Cryptophyceae</taxon>
        <taxon>Pyrenomonadales</taxon>
        <taxon>Geminigeraceae</taxon>
        <taxon>Guillardia</taxon>
    </lineage>
</organism>
<dbReference type="KEGG" id="gtt:GUITHDRAFT_115153"/>
<accession>L1IRE0</accession>
<reference evidence="4" key="2">
    <citation type="submission" date="2012-11" db="EMBL/GenBank/DDBJ databases">
        <authorList>
            <person name="Kuo A."/>
            <person name="Curtis B.A."/>
            <person name="Tanifuji G."/>
            <person name="Burki F."/>
            <person name="Gruber A."/>
            <person name="Irimia M."/>
            <person name="Maruyama S."/>
            <person name="Arias M.C."/>
            <person name="Ball S.G."/>
            <person name="Gile G.H."/>
            <person name="Hirakawa Y."/>
            <person name="Hopkins J.F."/>
            <person name="Rensing S.A."/>
            <person name="Schmutz J."/>
            <person name="Symeonidi A."/>
            <person name="Elias M."/>
            <person name="Eveleigh R.J."/>
            <person name="Herman E.K."/>
            <person name="Klute M.J."/>
            <person name="Nakayama T."/>
            <person name="Obornik M."/>
            <person name="Reyes-Prieto A."/>
            <person name="Armbrust E.V."/>
            <person name="Aves S.J."/>
            <person name="Beiko R.G."/>
            <person name="Coutinho P."/>
            <person name="Dacks J.B."/>
            <person name="Durnford D.G."/>
            <person name="Fast N.M."/>
            <person name="Green B.R."/>
            <person name="Grisdale C."/>
            <person name="Hempe F."/>
            <person name="Henrissat B."/>
            <person name="Hoppner M.P."/>
            <person name="Ishida K.-I."/>
            <person name="Kim E."/>
            <person name="Koreny L."/>
            <person name="Kroth P.G."/>
            <person name="Liu Y."/>
            <person name="Malik S.-B."/>
            <person name="Maier U.G."/>
            <person name="McRose D."/>
            <person name="Mock T."/>
            <person name="Neilson J.A."/>
            <person name="Onodera N.T."/>
            <person name="Poole A.M."/>
            <person name="Pritham E.J."/>
            <person name="Richards T.A."/>
            <person name="Rocap G."/>
            <person name="Roy S.W."/>
            <person name="Sarai C."/>
            <person name="Schaack S."/>
            <person name="Shirato S."/>
            <person name="Slamovits C.H."/>
            <person name="Spencer D.F."/>
            <person name="Suzuki S."/>
            <person name="Worden A.Z."/>
            <person name="Zauner S."/>
            <person name="Barry K."/>
            <person name="Bell C."/>
            <person name="Bharti A.K."/>
            <person name="Crow J.A."/>
            <person name="Grimwood J."/>
            <person name="Kramer R."/>
            <person name="Lindquist E."/>
            <person name="Lucas S."/>
            <person name="Salamov A."/>
            <person name="McFadden G.I."/>
            <person name="Lane C.E."/>
            <person name="Keeling P.J."/>
            <person name="Gray M.W."/>
            <person name="Grigoriev I.V."/>
            <person name="Archibald J.M."/>
        </authorList>
    </citation>
    <scope>NUCLEOTIDE SEQUENCE</scope>
    <source>
        <strain evidence="4">CCMP2712</strain>
    </source>
</reference>
<dbReference type="AlphaFoldDB" id="L1IRE0"/>
<dbReference type="GeneID" id="17295569"/>
<sequence length="75" mass="8404">MLCLWEEVVDRHTCTSVGVQRKMFALLAMTMLDDVNTINTWAEPHNANGVTPNTVIDSNDEPPANNQQRMAARGY</sequence>
<dbReference type="HOGENOM" id="CLU_2727583_0_0_1"/>
<name>L1IRE0_GUITC</name>
<reference evidence="2 4" key="1">
    <citation type="journal article" date="2012" name="Nature">
        <title>Algal genomes reveal evolutionary mosaicism and the fate of nucleomorphs.</title>
        <authorList>
            <consortium name="DOE Joint Genome Institute"/>
            <person name="Curtis B.A."/>
            <person name="Tanifuji G."/>
            <person name="Burki F."/>
            <person name="Gruber A."/>
            <person name="Irimia M."/>
            <person name="Maruyama S."/>
            <person name="Arias M.C."/>
            <person name="Ball S.G."/>
            <person name="Gile G.H."/>
            <person name="Hirakawa Y."/>
            <person name="Hopkins J.F."/>
            <person name="Kuo A."/>
            <person name="Rensing S.A."/>
            <person name="Schmutz J."/>
            <person name="Symeonidi A."/>
            <person name="Elias M."/>
            <person name="Eveleigh R.J."/>
            <person name="Herman E.K."/>
            <person name="Klute M.J."/>
            <person name="Nakayama T."/>
            <person name="Obornik M."/>
            <person name="Reyes-Prieto A."/>
            <person name="Armbrust E.V."/>
            <person name="Aves S.J."/>
            <person name="Beiko R.G."/>
            <person name="Coutinho P."/>
            <person name="Dacks J.B."/>
            <person name="Durnford D.G."/>
            <person name="Fast N.M."/>
            <person name="Green B.R."/>
            <person name="Grisdale C.J."/>
            <person name="Hempel F."/>
            <person name="Henrissat B."/>
            <person name="Hoppner M.P."/>
            <person name="Ishida K."/>
            <person name="Kim E."/>
            <person name="Koreny L."/>
            <person name="Kroth P.G."/>
            <person name="Liu Y."/>
            <person name="Malik S.B."/>
            <person name="Maier U.G."/>
            <person name="McRose D."/>
            <person name="Mock T."/>
            <person name="Neilson J.A."/>
            <person name="Onodera N.T."/>
            <person name="Poole A.M."/>
            <person name="Pritham E.J."/>
            <person name="Richards T.A."/>
            <person name="Rocap G."/>
            <person name="Roy S.W."/>
            <person name="Sarai C."/>
            <person name="Schaack S."/>
            <person name="Shirato S."/>
            <person name="Slamovits C.H."/>
            <person name="Spencer D.F."/>
            <person name="Suzuki S."/>
            <person name="Worden A.Z."/>
            <person name="Zauner S."/>
            <person name="Barry K."/>
            <person name="Bell C."/>
            <person name="Bharti A.K."/>
            <person name="Crow J.A."/>
            <person name="Grimwood J."/>
            <person name="Kramer R."/>
            <person name="Lindquist E."/>
            <person name="Lucas S."/>
            <person name="Salamov A."/>
            <person name="McFadden G.I."/>
            <person name="Lane C.E."/>
            <person name="Keeling P.J."/>
            <person name="Gray M.W."/>
            <person name="Grigoriev I.V."/>
            <person name="Archibald J.M."/>
        </authorList>
    </citation>
    <scope>NUCLEOTIDE SEQUENCE</scope>
    <source>
        <strain evidence="2 4">CCMP2712</strain>
    </source>
</reference>
<protein>
    <submittedName>
        <fullName evidence="2 3">Uncharacterized protein</fullName>
    </submittedName>
</protein>
<reference evidence="3" key="3">
    <citation type="submission" date="2016-03" db="UniProtKB">
        <authorList>
            <consortium name="EnsemblProtists"/>
        </authorList>
    </citation>
    <scope>IDENTIFICATION</scope>
</reference>
<gene>
    <name evidence="2" type="ORF">GUITHDRAFT_115153</name>
</gene>
<evidence type="ECO:0000313" key="3">
    <source>
        <dbReference type="EnsemblProtists" id="EKX38826"/>
    </source>
</evidence>
<dbReference type="PaxDb" id="55529-EKX38826"/>
<proteinExistence type="predicted"/>
<dbReference type="RefSeq" id="XP_005825806.1">
    <property type="nucleotide sequence ID" value="XM_005825749.1"/>
</dbReference>
<dbReference type="EnsemblProtists" id="EKX38826">
    <property type="protein sequence ID" value="EKX38826"/>
    <property type="gene ID" value="GUITHDRAFT_115153"/>
</dbReference>
<keyword evidence="4" id="KW-1185">Reference proteome</keyword>
<feature type="region of interest" description="Disordered" evidence="1">
    <location>
        <begin position="49"/>
        <end position="75"/>
    </location>
</feature>
<dbReference type="Proteomes" id="UP000011087">
    <property type="component" value="Unassembled WGS sequence"/>
</dbReference>